<sequence>MNKNAIKKYAVWARRELIDRVSKKAMRYGIAPEIPADPEADSVEGRLLSDTEKKERRALIEKVAAHGYEQTMEEAAYTWFNRFAALRFMEVNGYLPSHVRVFTNDAGEFKPQILAEAIHLDLPGLDKEKVYALKEGNDEEALFRYLIIVQCNALNEILPGMFQRLEDFTELLLPDNLLREGSVIERLVKQGDAGSIPEEDWRDQVQIIGWLYQYYNTALNELVYDGNLSKEKIPKHLLPAATTIYTPDWIVRYMVENSLGRLWLEGHPNENLQGEWKYYLPEAEQEESVQKQLAEMRKESANRKPEDIRCIDPCMGSGHILCYMFDVLVKIYEDYGYTAREAAASIVQNNLYGLDIDDRAAQLSYFAVMMKARQYDRRFFSRGIQPNVMAIEESNGLATWAETAGDSLVSGQLTFEDDFIRMADYLIEIFQDAKEYGSILTVQADRYDALVDFIEKTGQETGNLLFRAWIDEVERRILPLIQQAKVFSQKYDVIVTNPPYLGSTRFSFKLNEYVKKYFPNEKSDLSMVMLKKSLQETAKTNGYVAFVTTASWMSLSSFEKLRSYMYKDCAIDTLVDCGTELFEGKVGHNSIVSWVVRKTKFNYRMTAVRLVDYCYSRRDEKEVEFFNKKNYFVATQENFSKIPGSPVAYWVSEAMLRCFGEKCIKDYGFAGIGMRTGDNERFLRLWYEVSANNFSITSKGVIKWIPYNKGGNFRKWYGNNEYVVNWENDGEEIKDNTRLNYPELGDNLGWKISNEKYYFKPGITWTGVTMAKFSCRIYPSGFIFDSGANGLFPYKKQDESYLAGFLNTKIANDILRIINPTINTGSGTVKSIPVIKSKTQQKKLMN</sequence>
<keyword evidence="4" id="KW-0949">S-adenosyl-L-methionine</keyword>
<evidence type="ECO:0000256" key="4">
    <source>
        <dbReference type="ARBA" id="ARBA00022691"/>
    </source>
</evidence>
<dbReference type="InterPro" id="IPR011639">
    <property type="entry name" value="MethylTrfase_TaqI-like_dom"/>
</dbReference>
<accession>C9LWE1</accession>
<dbReference type="eggNOG" id="COG0827">
    <property type="taxonomic scope" value="Bacteria"/>
</dbReference>
<evidence type="ECO:0000259" key="6">
    <source>
        <dbReference type="Pfam" id="PF07669"/>
    </source>
</evidence>
<evidence type="ECO:0000256" key="5">
    <source>
        <dbReference type="ARBA" id="ARBA00047942"/>
    </source>
</evidence>
<dbReference type="InterPro" id="IPR050953">
    <property type="entry name" value="N4_N6_ade-DNA_methylase"/>
</dbReference>
<dbReference type="GO" id="GO:0009007">
    <property type="term" value="F:site-specific DNA-methyltransferase (adenine-specific) activity"/>
    <property type="evidence" value="ECO:0007669"/>
    <property type="project" value="UniProtKB-EC"/>
</dbReference>
<protein>
    <recommendedName>
        <fullName evidence="1">site-specific DNA-methyltransferase (adenine-specific)</fullName>
        <ecNumber evidence="1">2.1.1.72</ecNumber>
    </recommendedName>
</protein>
<evidence type="ECO:0000256" key="1">
    <source>
        <dbReference type="ARBA" id="ARBA00011900"/>
    </source>
</evidence>
<dbReference type="GO" id="GO:0003676">
    <property type="term" value="F:nucleic acid binding"/>
    <property type="evidence" value="ECO:0007669"/>
    <property type="project" value="InterPro"/>
</dbReference>
<proteinExistence type="predicted"/>
<dbReference type="GO" id="GO:0006304">
    <property type="term" value="P:DNA modification"/>
    <property type="evidence" value="ECO:0007669"/>
    <property type="project" value="InterPro"/>
</dbReference>
<reference evidence="7 8" key="1">
    <citation type="submission" date="2009-09" db="EMBL/GenBank/DDBJ databases">
        <authorList>
            <person name="Weinstock G."/>
            <person name="Sodergren E."/>
            <person name="Clifton S."/>
            <person name="Fulton L."/>
            <person name="Fulton B."/>
            <person name="Courtney L."/>
            <person name="Fronick C."/>
            <person name="Harrison M."/>
            <person name="Strong C."/>
            <person name="Farmer C."/>
            <person name="Delahaunty K."/>
            <person name="Markovic C."/>
            <person name="Hall O."/>
            <person name="Minx P."/>
            <person name="Tomlinson C."/>
            <person name="Mitreva M."/>
            <person name="Nelson J."/>
            <person name="Hou S."/>
            <person name="Wollam A."/>
            <person name="Pepin K.H."/>
            <person name="Johnson M."/>
            <person name="Bhonagiri V."/>
            <person name="Nash W.E."/>
            <person name="Warren W."/>
            <person name="Chinwalla A."/>
            <person name="Mardis E.R."/>
            <person name="Wilson R.K."/>
        </authorList>
    </citation>
    <scope>NUCLEOTIDE SEQUENCE [LARGE SCALE GENOMIC DNA]</scope>
    <source>
        <strain evidence="8">ATCC 35185 / DSM 20758 / VPI D19B-28</strain>
    </source>
</reference>
<dbReference type="InterPro" id="IPR029063">
    <property type="entry name" value="SAM-dependent_MTases_sf"/>
</dbReference>
<dbReference type="EMBL" id="ACKP02000042">
    <property type="protein sequence ID" value="EEX76838.1"/>
    <property type="molecule type" value="Genomic_DNA"/>
</dbReference>
<dbReference type="RefSeq" id="WP_006193097.1">
    <property type="nucleotide sequence ID" value="NZ_GG698597.1"/>
</dbReference>
<evidence type="ECO:0000256" key="3">
    <source>
        <dbReference type="ARBA" id="ARBA00022679"/>
    </source>
</evidence>
<evidence type="ECO:0000313" key="8">
    <source>
        <dbReference type="Proteomes" id="UP000003505"/>
    </source>
</evidence>
<dbReference type="InterPro" id="IPR002052">
    <property type="entry name" value="DNA_methylase_N6_adenine_CS"/>
</dbReference>
<keyword evidence="3" id="KW-0808">Transferase</keyword>
<dbReference type="PROSITE" id="PS00092">
    <property type="entry name" value="N6_MTASE"/>
    <property type="match status" value="1"/>
</dbReference>
<comment type="caution">
    <text evidence="7">The sequence shown here is derived from an EMBL/GenBank/DDBJ whole genome shotgun (WGS) entry which is preliminary data.</text>
</comment>
<gene>
    <name evidence="7" type="ORF">SELSPUOL_01795</name>
</gene>
<keyword evidence="2 7" id="KW-0489">Methyltransferase</keyword>
<dbReference type="NCBIfam" id="NF033452">
    <property type="entry name" value="BREX_1_MTaseX"/>
    <property type="match status" value="1"/>
</dbReference>
<name>C9LWE1_SELS3</name>
<dbReference type="eggNOG" id="COG1002">
    <property type="taxonomic scope" value="Bacteria"/>
</dbReference>
<dbReference type="STRING" id="546271.Selsp_0729"/>
<dbReference type="EC" id="2.1.1.72" evidence="1"/>
<dbReference type="Proteomes" id="UP000003505">
    <property type="component" value="Unassembled WGS sequence"/>
</dbReference>
<organism evidence="7 8">
    <name type="scientific">Selenomonas sputigena (strain ATCC 35185 / DSM 20758 / CCUG 44933 / VPI D19B-28)</name>
    <dbReference type="NCBI Taxonomy" id="546271"/>
    <lineage>
        <taxon>Bacteria</taxon>
        <taxon>Bacillati</taxon>
        <taxon>Bacillota</taxon>
        <taxon>Negativicutes</taxon>
        <taxon>Selenomonadales</taxon>
        <taxon>Selenomonadaceae</taxon>
        <taxon>Selenomonas</taxon>
    </lineage>
</organism>
<dbReference type="AlphaFoldDB" id="C9LWE1"/>
<feature type="domain" description="Type II methyltransferase M.TaqI-like" evidence="6">
    <location>
        <begin position="349"/>
        <end position="580"/>
    </location>
</feature>
<dbReference type="PRINTS" id="PR00507">
    <property type="entry name" value="N12N6MTFRASE"/>
</dbReference>
<dbReference type="PANTHER" id="PTHR33841">
    <property type="entry name" value="DNA METHYLTRANSFERASE YEEA-RELATED"/>
    <property type="match status" value="1"/>
</dbReference>
<dbReference type="Pfam" id="PF07669">
    <property type="entry name" value="Eco57I"/>
    <property type="match status" value="1"/>
</dbReference>
<evidence type="ECO:0000313" key="7">
    <source>
        <dbReference type="EMBL" id="EEX76838.1"/>
    </source>
</evidence>
<dbReference type="SUPFAM" id="SSF53335">
    <property type="entry name" value="S-adenosyl-L-methionine-dependent methyltransferases"/>
    <property type="match status" value="1"/>
</dbReference>
<comment type="catalytic activity">
    <reaction evidence="5">
        <text>a 2'-deoxyadenosine in DNA + S-adenosyl-L-methionine = an N(6)-methyl-2'-deoxyadenosine in DNA + S-adenosyl-L-homocysteine + H(+)</text>
        <dbReference type="Rhea" id="RHEA:15197"/>
        <dbReference type="Rhea" id="RHEA-COMP:12418"/>
        <dbReference type="Rhea" id="RHEA-COMP:12419"/>
        <dbReference type="ChEBI" id="CHEBI:15378"/>
        <dbReference type="ChEBI" id="CHEBI:57856"/>
        <dbReference type="ChEBI" id="CHEBI:59789"/>
        <dbReference type="ChEBI" id="CHEBI:90615"/>
        <dbReference type="ChEBI" id="CHEBI:90616"/>
        <dbReference type="EC" id="2.1.1.72"/>
    </reaction>
</comment>
<dbReference type="GO" id="GO:0032259">
    <property type="term" value="P:methylation"/>
    <property type="evidence" value="ECO:0007669"/>
    <property type="project" value="UniProtKB-KW"/>
</dbReference>
<dbReference type="PANTHER" id="PTHR33841:SF1">
    <property type="entry name" value="DNA METHYLTRANSFERASE A"/>
    <property type="match status" value="1"/>
</dbReference>
<dbReference type="Gene3D" id="3.40.50.150">
    <property type="entry name" value="Vaccinia Virus protein VP39"/>
    <property type="match status" value="1"/>
</dbReference>
<evidence type="ECO:0000256" key="2">
    <source>
        <dbReference type="ARBA" id="ARBA00022603"/>
    </source>
</evidence>
<dbReference type="InterPro" id="IPR047939">
    <property type="entry name" value="BREX_1_PglX"/>
</dbReference>